<proteinExistence type="predicted"/>
<name>A0ABS9SQT7_9BACT</name>
<keyword evidence="3" id="KW-1185">Reference proteome</keyword>
<organism evidence="2 3">
    <name type="scientific">Niabella ginsengisoli</name>
    <dbReference type="NCBI Taxonomy" id="522298"/>
    <lineage>
        <taxon>Bacteria</taxon>
        <taxon>Pseudomonadati</taxon>
        <taxon>Bacteroidota</taxon>
        <taxon>Chitinophagia</taxon>
        <taxon>Chitinophagales</taxon>
        <taxon>Chitinophagaceae</taxon>
        <taxon>Niabella</taxon>
    </lineage>
</organism>
<evidence type="ECO:0000313" key="2">
    <source>
        <dbReference type="EMBL" id="MCH5600745.1"/>
    </source>
</evidence>
<feature type="signal peptide" evidence="1">
    <location>
        <begin position="1"/>
        <end position="21"/>
    </location>
</feature>
<evidence type="ECO:0000256" key="1">
    <source>
        <dbReference type="SAM" id="SignalP"/>
    </source>
</evidence>
<keyword evidence="1" id="KW-0732">Signal</keyword>
<feature type="chain" id="PRO_5045365968" description="Ricin B lectin domain-containing protein" evidence="1">
    <location>
        <begin position="22"/>
        <end position="122"/>
    </location>
</feature>
<dbReference type="EMBL" id="JAKWBL010000004">
    <property type="protein sequence ID" value="MCH5600745.1"/>
    <property type="molecule type" value="Genomic_DNA"/>
</dbReference>
<sequence length="122" mass="13779">MNLKLFATFIFYFLLIQCSFAQGDWIACGDDKVMIIDSKTAINGKAKVVWTWKVSEATEIPAGYQKLMIPLDECKPVEGGKQLLITSSGGGALLLDKATKKYYFMQRYPWRIQQICCLIIVS</sequence>
<accession>A0ABS9SQT7</accession>
<evidence type="ECO:0008006" key="4">
    <source>
        <dbReference type="Google" id="ProtNLM"/>
    </source>
</evidence>
<dbReference type="RefSeq" id="WP_240833133.1">
    <property type="nucleotide sequence ID" value="NZ_JAKWBL010000004.1"/>
</dbReference>
<gene>
    <name evidence="2" type="ORF">MKP09_23925</name>
</gene>
<dbReference type="Proteomes" id="UP001202248">
    <property type="component" value="Unassembled WGS sequence"/>
</dbReference>
<evidence type="ECO:0000313" key="3">
    <source>
        <dbReference type="Proteomes" id="UP001202248"/>
    </source>
</evidence>
<reference evidence="2 3" key="1">
    <citation type="submission" date="2022-02" db="EMBL/GenBank/DDBJ databases">
        <authorList>
            <person name="Min J."/>
        </authorList>
    </citation>
    <scope>NUCLEOTIDE SEQUENCE [LARGE SCALE GENOMIC DNA]</scope>
    <source>
        <strain evidence="2 3">GR10-1</strain>
    </source>
</reference>
<protein>
    <recommendedName>
        <fullName evidence="4">Ricin B lectin domain-containing protein</fullName>
    </recommendedName>
</protein>
<comment type="caution">
    <text evidence="2">The sequence shown here is derived from an EMBL/GenBank/DDBJ whole genome shotgun (WGS) entry which is preliminary data.</text>
</comment>